<proteinExistence type="predicted"/>
<name>F4Y1C4_9CYAN</name>
<dbReference type="HOGENOM" id="CLU_3416876_0_0_3"/>
<dbReference type="EMBL" id="GL890970">
    <property type="protein sequence ID" value="EGJ29066.1"/>
    <property type="molecule type" value="Genomic_DNA"/>
</dbReference>
<sequence>MNSKSLNFIMKIKQQAKVVAEQIISK</sequence>
<evidence type="ECO:0000313" key="2">
    <source>
        <dbReference type="Proteomes" id="UP000003959"/>
    </source>
</evidence>
<gene>
    <name evidence="1" type="ORF">LYNGBM3L_66120</name>
</gene>
<accession>F4Y1C4</accession>
<protein>
    <submittedName>
        <fullName evidence="1">Uncharacterized protein</fullName>
    </submittedName>
</protein>
<reference evidence="2" key="1">
    <citation type="journal article" date="2011" name="Proc. Natl. Acad. Sci. U.S.A.">
        <title>Genomic insights into the physiology and ecology of the marine filamentous cyanobacterium Lyngbya majuscula.</title>
        <authorList>
            <person name="Jones A.C."/>
            <person name="Monroe E.A."/>
            <person name="Podell S."/>
            <person name="Hess W.R."/>
            <person name="Klages S."/>
            <person name="Esquenazi E."/>
            <person name="Niessen S."/>
            <person name="Hoover H."/>
            <person name="Rothmann M."/>
            <person name="Lasken R.S."/>
            <person name="Yates J.R.III."/>
            <person name="Reinhardt R."/>
            <person name="Kube M."/>
            <person name="Burkart M.D."/>
            <person name="Allen E.E."/>
            <person name="Dorrestein P.C."/>
            <person name="Gerwick W.H."/>
            <person name="Gerwick L."/>
        </authorList>
    </citation>
    <scope>NUCLEOTIDE SEQUENCE [LARGE SCALE GENOMIC DNA]</scope>
    <source>
        <strain evidence="2">3L</strain>
    </source>
</reference>
<organism evidence="1 2">
    <name type="scientific">Moorena producens 3L</name>
    <dbReference type="NCBI Taxonomy" id="489825"/>
    <lineage>
        <taxon>Bacteria</taxon>
        <taxon>Bacillati</taxon>
        <taxon>Cyanobacteriota</taxon>
        <taxon>Cyanophyceae</taxon>
        <taxon>Coleofasciculales</taxon>
        <taxon>Coleofasciculaceae</taxon>
        <taxon>Moorena</taxon>
    </lineage>
</organism>
<keyword evidence="2" id="KW-1185">Reference proteome</keyword>
<evidence type="ECO:0000313" key="1">
    <source>
        <dbReference type="EMBL" id="EGJ29066.1"/>
    </source>
</evidence>
<dbReference type="Proteomes" id="UP000003959">
    <property type="component" value="Unassembled WGS sequence"/>
</dbReference>
<dbReference type="AlphaFoldDB" id="F4Y1C4"/>